<evidence type="ECO:0000313" key="3">
    <source>
        <dbReference type="Proteomes" id="UP000178659"/>
    </source>
</evidence>
<protein>
    <submittedName>
        <fullName evidence="2">Uncharacterized protein</fullName>
    </submittedName>
</protein>
<accession>A0A1G1VGE6</accession>
<evidence type="ECO:0000313" key="2">
    <source>
        <dbReference type="EMBL" id="OGY14292.1"/>
    </source>
</evidence>
<reference evidence="2 3" key="1">
    <citation type="journal article" date="2016" name="Nat. Commun.">
        <title>Thousands of microbial genomes shed light on interconnected biogeochemical processes in an aquifer system.</title>
        <authorList>
            <person name="Anantharaman K."/>
            <person name="Brown C.T."/>
            <person name="Hug L.A."/>
            <person name="Sharon I."/>
            <person name="Castelle C.J."/>
            <person name="Probst A.J."/>
            <person name="Thomas B.C."/>
            <person name="Singh A."/>
            <person name="Wilkins M.J."/>
            <person name="Karaoz U."/>
            <person name="Brodie E.L."/>
            <person name="Williams K.H."/>
            <person name="Hubbard S.S."/>
            <person name="Banfield J.F."/>
        </authorList>
    </citation>
    <scope>NUCLEOTIDE SEQUENCE [LARGE SCALE GENOMIC DNA]</scope>
</reference>
<dbReference type="AlphaFoldDB" id="A0A1G1VGE6"/>
<feature type="transmembrane region" description="Helical" evidence="1">
    <location>
        <begin position="108"/>
        <end position="127"/>
    </location>
</feature>
<comment type="caution">
    <text evidence="2">The sequence shown here is derived from an EMBL/GenBank/DDBJ whole genome shotgun (WGS) entry which is preliminary data.</text>
</comment>
<feature type="transmembrane region" description="Helical" evidence="1">
    <location>
        <begin position="62"/>
        <end position="87"/>
    </location>
</feature>
<keyword evidence="1" id="KW-0812">Transmembrane</keyword>
<dbReference type="EMBL" id="MHCC01000001">
    <property type="protein sequence ID" value="OGY14292.1"/>
    <property type="molecule type" value="Genomic_DNA"/>
</dbReference>
<organism evidence="2 3">
    <name type="scientific">Candidatus Blackburnbacteria bacterium RIFCSPLOWO2_01_FULL_40_20</name>
    <dbReference type="NCBI Taxonomy" id="1797519"/>
    <lineage>
        <taxon>Bacteria</taxon>
        <taxon>Candidatus Blackburniibacteriota</taxon>
    </lineage>
</organism>
<gene>
    <name evidence="2" type="ORF">A3A77_02345</name>
</gene>
<dbReference type="Proteomes" id="UP000178659">
    <property type="component" value="Unassembled WGS sequence"/>
</dbReference>
<keyword evidence="1" id="KW-0472">Membrane</keyword>
<name>A0A1G1VGE6_9BACT</name>
<proteinExistence type="predicted"/>
<keyword evidence="1" id="KW-1133">Transmembrane helix</keyword>
<evidence type="ECO:0000256" key="1">
    <source>
        <dbReference type="SAM" id="Phobius"/>
    </source>
</evidence>
<sequence length="139" mass="15232">MVLQKKENSKHGKLKSSSLFAFLLLTIYHLLFTTPVNAQINVATPFNPPLVGPPGRELEGVGKFVSVVLANAYIIAGVLLLFFIIITGIQLISSAGSDDRQKVVKWKATLTTAIIGFLIIFASYWIIQIIELITGIHIL</sequence>